<feature type="non-terminal residue" evidence="1">
    <location>
        <position position="1"/>
    </location>
</feature>
<name>Q0PEK0_9RETR</name>
<evidence type="ECO:0000313" key="1">
    <source>
        <dbReference type="EMBL" id="ABH07983.1"/>
    </source>
</evidence>
<accession>Q0PEK0</accession>
<feature type="non-terminal residue" evidence="1">
    <location>
        <position position="69"/>
    </location>
</feature>
<protein>
    <submittedName>
        <fullName evidence="1">Pol polyprotein</fullName>
    </submittedName>
</protein>
<reference evidence="1" key="1">
    <citation type="submission" date="2006-07" db="EMBL/GenBank/DDBJ databases">
        <title>Isolation of bovine foamy virus from Polish cattle.</title>
        <authorList>
            <person name="Materniak M."/>
            <person name="Bicka L."/>
            <person name="Kuzmak J."/>
        </authorList>
    </citation>
    <scope>NUCLEOTIDE SEQUENCE</scope>
    <source>
        <strain evidence="1">BFV 100</strain>
    </source>
</reference>
<proteinExistence type="predicted"/>
<sequence length="69" mass="7718">NIINRSVHGPVKIVVGIVGRSAGIVFHGMASPMTLQQWLQWRYNLETTNLLQMNPKMESICLPDFDPPG</sequence>
<dbReference type="EMBL" id="DQ854823">
    <property type="protein sequence ID" value="ABH07983.1"/>
    <property type="molecule type" value="Genomic_DNA"/>
</dbReference>
<organism evidence="1">
    <name type="scientific">Bovine foamy virus</name>
    <dbReference type="NCBI Taxonomy" id="207343"/>
    <lineage>
        <taxon>Viruses</taxon>
        <taxon>Riboviria</taxon>
        <taxon>Pararnavirae</taxon>
        <taxon>Artverviricota</taxon>
        <taxon>Revtraviricetes</taxon>
        <taxon>Ortervirales</taxon>
        <taxon>Retroviridae</taxon>
        <taxon>Spumaretrovirinae</taxon>
        <taxon>Bovispumavirus</taxon>
        <taxon>Bovispumavirus bostau</taxon>
    </lineage>
</organism>